<protein>
    <submittedName>
        <fullName evidence="3">Cirhin-like protein</fullName>
    </submittedName>
</protein>
<comment type="caution">
    <text evidence="3">The sequence shown here is derived from an EMBL/GenBank/DDBJ whole genome shotgun (WGS) entry which is preliminary data.</text>
</comment>
<name>A0A833QHN1_9POAL</name>
<keyword evidence="4" id="KW-1185">Reference proteome</keyword>
<evidence type="ECO:0000313" key="3">
    <source>
        <dbReference type="EMBL" id="KAF3322914.1"/>
    </source>
</evidence>
<dbReference type="Proteomes" id="UP000623129">
    <property type="component" value="Unassembled WGS sequence"/>
</dbReference>
<evidence type="ECO:0000256" key="1">
    <source>
        <dbReference type="PROSITE-ProRule" id="PRU00221"/>
    </source>
</evidence>
<reference evidence="3" key="1">
    <citation type="submission" date="2020-01" db="EMBL/GenBank/DDBJ databases">
        <title>Genome sequence of Kobresia littledalei, the first chromosome-level genome in the family Cyperaceae.</title>
        <authorList>
            <person name="Qu G."/>
        </authorList>
    </citation>
    <scope>NUCLEOTIDE SEQUENCE</scope>
    <source>
        <strain evidence="3">C.B.Clarke</strain>
        <tissue evidence="3">Leaf</tissue>
    </source>
</reference>
<feature type="region of interest" description="Disordered" evidence="2">
    <location>
        <begin position="126"/>
        <end position="163"/>
    </location>
</feature>
<organism evidence="3 4">
    <name type="scientific">Carex littledalei</name>
    <dbReference type="NCBI Taxonomy" id="544730"/>
    <lineage>
        <taxon>Eukaryota</taxon>
        <taxon>Viridiplantae</taxon>
        <taxon>Streptophyta</taxon>
        <taxon>Embryophyta</taxon>
        <taxon>Tracheophyta</taxon>
        <taxon>Spermatophyta</taxon>
        <taxon>Magnoliopsida</taxon>
        <taxon>Liliopsida</taxon>
        <taxon>Poales</taxon>
        <taxon>Cyperaceae</taxon>
        <taxon>Cyperoideae</taxon>
        <taxon>Cariceae</taxon>
        <taxon>Carex</taxon>
        <taxon>Carex subgen. Euthyceras</taxon>
    </lineage>
</organism>
<accession>A0A833QHN1</accession>
<feature type="repeat" description="WD" evidence="1">
    <location>
        <begin position="201"/>
        <end position="236"/>
    </location>
</feature>
<dbReference type="EMBL" id="SWLB01000024">
    <property type="protein sequence ID" value="KAF3322914.1"/>
    <property type="molecule type" value="Genomic_DNA"/>
</dbReference>
<dbReference type="InterPro" id="IPR011047">
    <property type="entry name" value="Quinoprotein_ADH-like_sf"/>
</dbReference>
<keyword evidence="1" id="KW-0853">WD repeat</keyword>
<dbReference type="GO" id="GO:0035266">
    <property type="term" value="P:meristem growth"/>
    <property type="evidence" value="ECO:0007669"/>
    <property type="project" value="InterPro"/>
</dbReference>
<dbReference type="PANTHER" id="PTHR45086">
    <property type="entry name" value="WD REPEAT-CONTAINING PROTEIN PCN"/>
    <property type="match status" value="1"/>
</dbReference>
<dbReference type="SMART" id="SM00320">
    <property type="entry name" value="WD40"/>
    <property type="match status" value="7"/>
</dbReference>
<dbReference type="Gene3D" id="2.130.10.10">
    <property type="entry name" value="YVTN repeat-like/Quinoprotein amine dehydrogenase"/>
    <property type="match status" value="3"/>
</dbReference>
<dbReference type="InterPro" id="IPR001680">
    <property type="entry name" value="WD40_rpt"/>
</dbReference>
<dbReference type="InterPro" id="IPR044622">
    <property type="entry name" value="PCN"/>
</dbReference>
<dbReference type="InterPro" id="IPR036322">
    <property type="entry name" value="WD40_repeat_dom_sf"/>
</dbReference>
<feature type="repeat" description="WD" evidence="1">
    <location>
        <begin position="292"/>
        <end position="333"/>
    </location>
</feature>
<gene>
    <name evidence="3" type="ORF">FCM35_KLT12903</name>
</gene>
<dbReference type="PROSITE" id="PS50082">
    <property type="entry name" value="WD_REPEATS_2"/>
    <property type="match status" value="2"/>
</dbReference>
<dbReference type="AlphaFoldDB" id="A0A833QHN1"/>
<proteinExistence type="predicted"/>
<dbReference type="SUPFAM" id="SSF50978">
    <property type="entry name" value="WD40 repeat-like"/>
    <property type="match status" value="1"/>
</dbReference>
<dbReference type="InterPro" id="IPR015943">
    <property type="entry name" value="WD40/YVTN_repeat-like_dom_sf"/>
</dbReference>
<dbReference type="GO" id="GO:0010073">
    <property type="term" value="P:meristem maintenance"/>
    <property type="evidence" value="ECO:0007669"/>
    <property type="project" value="InterPro"/>
</dbReference>
<dbReference type="PROSITE" id="PS50294">
    <property type="entry name" value="WD_REPEATS_REGION"/>
    <property type="match status" value="1"/>
</dbReference>
<dbReference type="SUPFAM" id="SSF50998">
    <property type="entry name" value="Quinoprotein alcohol dehydrogenase-like"/>
    <property type="match status" value="1"/>
</dbReference>
<dbReference type="PANTHER" id="PTHR45086:SF1">
    <property type="entry name" value="WD REPEAT-CONTAINING PROTEIN PCN"/>
    <property type="match status" value="1"/>
</dbReference>
<sequence>MEKLQMRRCSSVDWKPSAVLALATSFDGSQVAAVREDGTLEIWLVAPGSVGWHCQLTIPGDPGSRVSSLVWCRPTSKKERFGRLLSSSLDGSVLEWDISSLKQKKILDSVAVSIWQMALEPNDNVKSNTEPFANGHVSTKADVDSESESSTIGDVDDGSDHETSSTYVGATYQRLAMACEDGSIRLYNVPDADALNYLRSFPRVSGKMLSVTWSHDAKFIFSGSSDGLIRCWDVRSFHEKYRITAGLGGVGSGPDLCIWSLISLRCGTLVSGDSTGSIQFWDSRHGTLLESQRHHKGDVLALATAPNHRRVFSAGSDGQVILYKLSKEESAQAETSKWVYVGYVRAHTHDIRALTVAVPICREDASTDEGKATKVRKKDKPIEYSYHKWAHLGVPMLISSGDDAKLFAYSAMEFTNFAPHDICPAPQRPLVNLTKQRSTSDGDGQIMLIQQYNRLDIKVLENVAGNVKRTRNQPTHLQLKSEGLRRIVCSAISADGTHVAYSHNVRPCLFELRCQSEDGHNNKGVWLLKKLKLPKGLPSAYCMIFSVDSSSLIISGRDRKIYVVDIRKSEIIGTFDLQRKADDMYSTVSESPVTKMFTSNDGQWLAAANCFGDIYVFNLETQRQHWYMHRMNEASITAGGFVPGTSNVLVVTTSGNEVYVLDVEAKQLGEWSRRHTHHLPRRFREFPGEVIGLAFPPRFSHAHSSVIVYSSRAMCFIDFSMPIDAVVQDKDKITNLELSLDKFGTNKPAKLNLERKRRRKNINIDEGSRQCKNFDFYAFEHPVLFVNHLSEGSLFILDKKWMDVVKTFDAPVHKHVYGT</sequence>
<evidence type="ECO:0000313" key="4">
    <source>
        <dbReference type="Proteomes" id="UP000623129"/>
    </source>
</evidence>
<dbReference type="OrthoDB" id="8883818at2759"/>
<dbReference type="Pfam" id="PF00400">
    <property type="entry name" value="WD40"/>
    <property type="match status" value="2"/>
</dbReference>
<evidence type="ECO:0000256" key="2">
    <source>
        <dbReference type="SAM" id="MobiDB-lite"/>
    </source>
</evidence>